<accession>A0A6G6SEW4</accession>
<evidence type="ECO:0000313" key="1">
    <source>
        <dbReference type="EMBL" id="QIF93254.1"/>
    </source>
</evidence>
<proteinExistence type="predicted"/>
<gene>
    <name evidence="1" type="ORF">GTH24_04810</name>
</gene>
<sequence>MEPYSLNEIAEFERIELLEENLNAFSYRNDPEHIAKFYLFFVARKSDDSYYLLDENKLTSAIQNKEIKFVNFFTGEEYTVSASYPDPDNNSFFVSKFFIRNNVNIIEVTAGAFKGYAPISVIFKTDATKAISTEFMAMSGFESRVLIYQEK</sequence>
<name>A0A6G6SEW4_PROVU</name>
<dbReference type="AlphaFoldDB" id="A0A6G6SEW4"/>
<dbReference type="EMBL" id="CP047344">
    <property type="protein sequence ID" value="QIF93254.1"/>
    <property type="molecule type" value="Genomic_DNA"/>
</dbReference>
<keyword evidence="2" id="KW-1185">Reference proteome</keyword>
<dbReference type="RefSeq" id="WP_072070277.1">
    <property type="nucleotide sequence ID" value="NZ_CP047344.1"/>
</dbReference>
<dbReference type="Proteomes" id="UP000503287">
    <property type="component" value="Chromosome"/>
</dbReference>
<evidence type="ECO:0000313" key="2">
    <source>
        <dbReference type="Proteomes" id="UP000503287"/>
    </source>
</evidence>
<organism evidence="1 2">
    <name type="scientific">Proteus vulgaris</name>
    <dbReference type="NCBI Taxonomy" id="585"/>
    <lineage>
        <taxon>Bacteria</taxon>
        <taxon>Pseudomonadati</taxon>
        <taxon>Pseudomonadota</taxon>
        <taxon>Gammaproteobacteria</taxon>
        <taxon>Enterobacterales</taxon>
        <taxon>Morganellaceae</taxon>
        <taxon>Proteus</taxon>
    </lineage>
</organism>
<protein>
    <submittedName>
        <fullName evidence="1">Uncharacterized protein</fullName>
    </submittedName>
</protein>
<reference evidence="1 2" key="1">
    <citation type="submission" date="2020-01" db="EMBL/GenBank/DDBJ databases">
        <title>The genomic epidemiology of tigecycline resistance gene tet(X) variants in a swine farm in China.</title>
        <authorList>
            <person name="Peng K."/>
            <person name="Li R."/>
        </authorList>
    </citation>
    <scope>NUCLEOTIDE SEQUENCE [LARGE SCALE GENOMIC DNA]</scope>
    <source>
        <strain evidence="1 2">ZN3</strain>
    </source>
</reference>